<accession>A0ACB6RCU6</accession>
<sequence>MASTSEPDKKNIQLEGKVIAITGANQEIGLGIADCCLSNGASKVYSVDIGSPGNEFSNLQLKYPDQFFSFQANVTKEESISVDHILSETGAIHGMVCNAGRTKHMLALEFTTEEVEQLWGVNRGRSLNSASMASYRPNKQVPSAPYGASKAGARNMQLKYYGGIPRFAEVEELGGAYVYLLSDAASYTMGIDIPINGVIGIC</sequence>
<comment type="caution">
    <text evidence="1">The sequence shown here is derived from an EMBL/GenBank/DDBJ whole genome shotgun (WGS) entry which is preliminary data.</text>
</comment>
<keyword evidence="2" id="KW-1185">Reference proteome</keyword>
<gene>
    <name evidence="1" type="ORF">BDR25DRAFT_330982</name>
</gene>
<dbReference type="EMBL" id="MU003493">
    <property type="protein sequence ID" value="KAF2477084.1"/>
    <property type="molecule type" value="Genomic_DNA"/>
</dbReference>
<organism evidence="1 2">
    <name type="scientific">Lindgomyces ingoldianus</name>
    <dbReference type="NCBI Taxonomy" id="673940"/>
    <lineage>
        <taxon>Eukaryota</taxon>
        <taxon>Fungi</taxon>
        <taxon>Dikarya</taxon>
        <taxon>Ascomycota</taxon>
        <taxon>Pezizomycotina</taxon>
        <taxon>Dothideomycetes</taxon>
        <taxon>Pleosporomycetidae</taxon>
        <taxon>Pleosporales</taxon>
        <taxon>Lindgomycetaceae</taxon>
        <taxon>Lindgomyces</taxon>
    </lineage>
</organism>
<dbReference type="Proteomes" id="UP000799755">
    <property type="component" value="Unassembled WGS sequence"/>
</dbReference>
<name>A0ACB6RCU6_9PLEO</name>
<evidence type="ECO:0000313" key="1">
    <source>
        <dbReference type="EMBL" id="KAF2477084.1"/>
    </source>
</evidence>
<protein>
    <submittedName>
        <fullName evidence="1">NAD(P)-binding protein</fullName>
    </submittedName>
</protein>
<evidence type="ECO:0000313" key="2">
    <source>
        <dbReference type="Proteomes" id="UP000799755"/>
    </source>
</evidence>
<reference evidence="1" key="1">
    <citation type="journal article" date="2020" name="Stud. Mycol.">
        <title>101 Dothideomycetes genomes: a test case for predicting lifestyles and emergence of pathogens.</title>
        <authorList>
            <person name="Haridas S."/>
            <person name="Albert R."/>
            <person name="Binder M."/>
            <person name="Bloem J."/>
            <person name="Labutti K."/>
            <person name="Salamov A."/>
            <person name="Andreopoulos B."/>
            <person name="Baker S."/>
            <person name="Barry K."/>
            <person name="Bills G."/>
            <person name="Bluhm B."/>
            <person name="Cannon C."/>
            <person name="Castanera R."/>
            <person name="Culley D."/>
            <person name="Daum C."/>
            <person name="Ezra D."/>
            <person name="Gonzalez J."/>
            <person name="Henrissat B."/>
            <person name="Kuo A."/>
            <person name="Liang C."/>
            <person name="Lipzen A."/>
            <person name="Lutzoni F."/>
            <person name="Magnuson J."/>
            <person name="Mondo S."/>
            <person name="Nolan M."/>
            <person name="Ohm R."/>
            <person name="Pangilinan J."/>
            <person name="Park H.-J."/>
            <person name="Ramirez L."/>
            <person name="Alfaro M."/>
            <person name="Sun H."/>
            <person name="Tritt A."/>
            <person name="Yoshinaga Y."/>
            <person name="Zwiers L.-H."/>
            <person name="Turgeon B."/>
            <person name="Goodwin S."/>
            <person name="Spatafora J."/>
            <person name="Crous P."/>
            <person name="Grigoriev I."/>
        </authorList>
    </citation>
    <scope>NUCLEOTIDE SEQUENCE</scope>
    <source>
        <strain evidence="1">ATCC 200398</strain>
    </source>
</reference>
<proteinExistence type="predicted"/>